<dbReference type="Pfam" id="PF01798">
    <property type="entry name" value="Nop"/>
    <property type="match status" value="1"/>
</dbReference>
<dbReference type="PROSITE" id="PS51358">
    <property type="entry name" value="NOP"/>
    <property type="match status" value="1"/>
</dbReference>
<evidence type="ECO:0000256" key="3">
    <source>
        <dbReference type="ARBA" id="ARBA00022664"/>
    </source>
</evidence>
<dbReference type="InterPro" id="IPR012976">
    <property type="entry name" value="NOSIC"/>
</dbReference>
<keyword evidence="8" id="KW-0687">Ribonucleoprotein</keyword>
<dbReference type="EMBL" id="JASJQH010006889">
    <property type="protein sequence ID" value="KAK9728903.1"/>
    <property type="molecule type" value="Genomic_DNA"/>
</dbReference>
<dbReference type="SUPFAM" id="SSF89124">
    <property type="entry name" value="Nop domain"/>
    <property type="match status" value="1"/>
</dbReference>
<sequence length="491" mass="53648">MSLADELLADLEDLSGNESGEEKVEEEDQKMEGTEDAMEDEEFEAQQKKIALLLKGAEKVTDVAKLLYSKELKDVLNKIEHYKGAHREPTQLVGIMEEDPEYKLIVKANDLTAAIDTEIISVHRFIRDHYAPKFPELESLVPSSLDYARAVKTIGNEPDITKVDLRPILPSATIMVVTVTGSTTVGKPLNEHDFKIVMDACDMALELDEAKKTILAYVESRMAFIAPNLSAIIGSATAAKLMGAAGGLTSLSKMPACNIQVLGATKKTQTGFSSVTINRHAGFIYHSEYVQRIPSDLRQKATRILAAKCTLAARVDRGHESTDGSIGKKFREDIDQKIEKLVEPPPGKNIKALPAPDDAPKKRRGGRRVRKQKEAYAITDLRKAQNRMSFGVAEDEVGSMDSTKGLGMIGSNSGRVRAATADSRVKVPFKKPKTLSGSSGATSGLSSSLAFTPAQGLELENPESRGQRIREINNKYFDDTAGFLKVGQKKE</sequence>
<gene>
    <name evidence="11" type="primary">PRP31</name>
    <name evidence="11" type="ORF">K7432_000726</name>
</gene>
<dbReference type="Proteomes" id="UP001479436">
    <property type="component" value="Unassembled WGS sequence"/>
</dbReference>
<dbReference type="Gene3D" id="1.10.287.4070">
    <property type="match status" value="1"/>
</dbReference>
<dbReference type="Gene3D" id="1.10.246.90">
    <property type="entry name" value="Nop domain"/>
    <property type="match status" value="1"/>
</dbReference>
<evidence type="ECO:0000256" key="9">
    <source>
        <dbReference type="SAM" id="MobiDB-lite"/>
    </source>
</evidence>
<keyword evidence="3" id="KW-0507">mRNA processing</keyword>
<evidence type="ECO:0000313" key="12">
    <source>
        <dbReference type="Proteomes" id="UP001479436"/>
    </source>
</evidence>
<comment type="similarity">
    <text evidence="2">Belongs to the PRP31 family.</text>
</comment>
<evidence type="ECO:0000256" key="4">
    <source>
        <dbReference type="ARBA" id="ARBA00022728"/>
    </source>
</evidence>
<evidence type="ECO:0000256" key="2">
    <source>
        <dbReference type="ARBA" id="ARBA00005572"/>
    </source>
</evidence>
<keyword evidence="6" id="KW-0508">mRNA splicing</keyword>
<evidence type="ECO:0000256" key="6">
    <source>
        <dbReference type="ARBA" id="ARBA00023187"/>
    </source>
</evidence>
<evidence type="ECO:0000256" key="7">
    <source>
        <dbReference type="ARBA" id="ARBA00023242"/>
    </source>
</evidence>
<dbReference type="InterPro" id="IPR042239">
    <property type="entry name" value="Nop_C"/>
</dbReference>
<organism evidence="11 12">
    <name type="scientific">Basidiobolus ranarum</name>
    <dbReference type="NCBI Taxonomy" id="34480"/>
    <lineage>
        <taxon>Eukaryota</taxon>
        <taxon>Fungi</taxon>
        <taxon>Fungi incertae sedis</taxon>
        <taxon>Zoopagomycota</taxon>
        <taxon>Entomophthoromycotina</taxon>
        <taxon>Basidiobolomycetes</taxon>
        <taxon>Basidiobolales</taxon>
        <taxon>Basidiobolaceae</taxon>
        <taxon>Basidiobolus</taxon>
    </lineage>
</organism>
<evidence type="ECO:0000259" key="10">
    <source>
        <dbReference type="PROSITE" id="PS51358"/>
    </source>
</evidence>
<dbReference type="InterPro" id="IPR036070">
    <property type="entry name" value="Nop_dom_sf"/>
</dbReference>
<name>A0ABR2WAR9_9FUNG</name>
<feature type="region of interest" description="Disordered" evidence="9">
    <location>
        <begin position="343"/>
        <end position="373"/>
    </location>
</feature>
<dbReference type="Pfam" id="PF09785">
    <property type="entry name" value="Prp31_C"/>
    <property type="match status" value="1"/>
</dbReference>
<evidence type="ECO:0000256" key="1">
    <source>
        <dbReference type="ARBA" id="ARBA00004123"/>
    </source>
</evidence>
<reference evidence="11 12" key="1">
    <citation type="submission" date="2023-04" db="EMBL/GenBank/DDBJ databases">
        <title>Genome of Basidiobolus ranarum AG-B5.</title>
        <authorList>
            <person name="Stajich J.E."/>
            <person name="Carter-House D."/>
            <person name="Gryganskyi A."/>
        </authorList>
    </citation>
    <scope>NUCLEOTIDE SEQUENCE [LARGE SCALE GENOMIC DNA]</scope>
    <source>
        <strain evidence="11 12">AG-B5</strain>
    </source>
</reference>
<keyword evidence="12" id="KW-1185">Reference proteome</keyword>
<dbReference type="PANTHER" id="PTHR13904:SF0">
    <property type="entry name" value="U4_U6 SMALL NUCLEAR RIBONUCLEOPROTEIN PRP31"/>
    <property type="match status" value="1"/>
</dbReference>
<feature type="region of interest" description="Disordered" evidence="9">
    <location>
        <begin position="430"/>
        <end position="467"/>
    </location>
</feature>
<feature type="compositionally biased region" description="Acidic residues" evidence="9">
    <location>
        <begin position="23"/>
        <end position="42"/>
    </location>
</feature>
<comment type="caution">
    <text evidence="11">The sequence shown here is derived from an EMBL/GenBank/DDBJ whole genome shotgun (WGS) entry which is preliminary data.</text>
</comment>
<evidence type="ECO:0000256" key="5">
    <source>
        <dbReference type="ARBA" id="ARBA00022884"/>
    </source>
</evidence>
<proteinExistence type="inferred from homology"/>
<evidence type="ECO:0000256" key="8">
    <source>
        <dbReference type="ARBA" id="ARBA00023274"/>
    </source>
</evidence>
<dbReference type="InterPro" id="IPR002687">
    <property type="entry name" value="Nop_dom"/>
</dbReference>
<keyword evidence="4" id="KW-0747">Spliceosome</keyword>
<protein>
    <submittedName>
        <fullName evidence="11">U4/U6-U5 snRNP complex subunit prp31</fullName>
    </submittedName>
</protein>
<keyword evidence="5" id="KW-0694">RNA-binding</keyword>
<feature type="compositionally biased region" description="Low complexity" evidence="9">
    <location>
        <begin position="434"/>
        <end position="450"/>
    </location>
</feature>
<feature type="domain" description="Nop" evidence="10">
    <location>
        <begin position="225"/>
        <end position="343"/>
    </location>
</feature>
<dbReference type="InterPro" id="IPR027105">
    <property type="entry name" value="Prp31"/>
</dbReference>
<dbReference type="InterPro" id="IPR019175">
    <property type="entry name" value="Prp31_C"/>
</dbReference>
<comment type="subcellular location">
    <subcellularLocation>
        <location evidence="1">Nucleus</location>
    </subcellularLocation>
</comment>
<dbReference type="SMART" id="SM00931">
    <property type="entry name" value="NOSIC"/>
    <property type="match status" value="1"/>
</dbReference>
<keyword evidence="7" id="KW-0539">Nucleus</keyword>
<dbReference type="PANTHER" id="PTHR13904">
    <property type="entry name" value="PRE-MRNA SPLICING FACTOR PRP31"/>
    <property type="match status" value="1"/>
</dbReference>
<evidence type="ECO:0000313" key="11">
    <source>
        <dbReference type="EMBL" id="KAK9728903.1"/>
    </source>
</evidence>
<feature type="compositionally biased region" description="Basic residues" evidence="9">
    <location>
        <begin position="361"/>
        <end position="371"/>
    </location>
</feature>
<feature type="region of interest" description="Disordered" evidence="9">
    <location>
        <begin position="1"/>
        <end position="42"/>
    </location>
</feature>
<accession>A0ABR2WAR9</accession>